<sequence length="110" mass="12520">MAGALTFQGVFSPCESDTVNVVYDLSFPVGQSLSIISCDHSSSFLRRKSGHSTPPVRFIEVGRRAACRVIGDVQFRRHPPPTFYRRVFLRFGQAMSHKWYERLWVGSDPK</sequence>
<comment type="caution">
    <text evidence="1">The sequence shown here is derived from an EMBL/GenBank/DDBJ whole genome shotgun (WGS) entry which is preliminary data.</text>
</comment>
<dbReference type="AlphaFoldDB" id="A0A4C1Y2G2"/>
<organism evidence="1 2">
    <name type="scientific">Eumeta variegata</name>
    <name type="common">Bagworm moth</name>
    <name type="synonym">Eumeta japonica</name>
    <dbReference type="NCBI Taxonomy" id="151549"/>
    <lineage>
        <taxon>Eukaryota</taxon>
        <taxon>Metazoa</taxon>
        <taxon>Ecdysozoa</taxon>
        <taxon>Arthropoda</taxon>
        <taxon>Hexapoda</taxon>
        <taxon>Insecta</taxon>
        <taxon>Pterygota</taxon>
        <taxon>Neoptera</taxon>
        <taxon>Endopterygota</taxon>
        <taxon>Lepidoptera</taxon>
        <taxon>Glossata</taxon>
        <taxon>Ditrysia</taxon>
        <taxon>Tineoidea</taxon>
        <taxon>Psychidae</taxon>
        <taxon>Oiketicinae</taxon>
        <taxon>Eumeta</taxon>
    </lineage>
</organism>
<proteinExistence type="predicted"/>
<dbReference type="EMBL" id="BGZK01001022">
    <property type="protein sequence ID" value="GBP68747.1"/>
    <property type="molecule type" value="Genomic_DNA"/>
</dbReference>
<keyword evidence="2" id="KW-1185">Reference proteome</keyword>
<gene>
    <name evidence="1" type="ORF">EVAR_99017_1</name>
</gene>
<evidence type="ECO:0000313" key="1">
    <source>
        <dbReference type="EMBL" id="GBP68747.1"/>
    </source>
</evidence>
<evidence type="ECO:0000313" key="2">
    <source>
        <dbReference type="Proteomes" id="UP000299102"/>
    </source>
</evidence>
<name>A0A4C1Y2G2_EUMVA</name>
<reference evidence="1 2" key="1">
    <citation type="journal article" date="2019" name="Commun. Biol.">
        <title>The bagworm genome reveals a unique fibroin gene that provides high tensile strength.</title>
        <authorList>
            <person name="Kono N."/>
            <person name="Nakamura H."/>
            <person name="Ohtoshi R."/>
            <person name="Tomita M."/>
            <person name="Numata K."/>
            <person name="Arakawa K."/>
        </authorList>
    </citation>
    <scope>NUCLEOTIDE SEQUENCE [LARGE SCALE GENOMIC DNA]</scope>
</reference>
<accession>A0A4C1Y2G2</accession>
<dbReference type="Proteomes" id="UP000299102">
    <property type="component" value="Unassembled WGS sequence"/>
</dbReference>
<protein>
    <submittedName>
        <fullName evidence="1">Uncharacterized protein</fullName>
    </submittedName>
</protein>